<sequence length="86" mass="9808">MCASRKSPKSIQSSGRSPSIQHRNQFQFNMKVGGSAKSVRVSEARSADRTAICWLEEQCFVFHKHILYIQPFSSYQLCGRDGINQR</sequence>
<evidence type="ECO:0000313" key="2">
    <source>
        <dbReference type="EMBL" id="GIY37971.1"/>
    </source>
</evidence>
<comment type="caution">
    <text evidence="2">The sequence shown here is derived from an EMBL/GenBank/DDBJ whole genome shotgun (WGS) entry which is preliminary data.</text>
</comment>
<evidence type="ECO:0000256" key="1">
    <source>
        <dbReference type="SAM" id="MobiDB-lite"/>
    </source>
</evidence>
<feature type="region of interest" description="Disordered" evidence="1">
    <location>
        <begin position="1"/>
        <end position="25"/>
    </location>
</feature>
<gene>
    <name evidence="2" type="ORF">CEXT_643281</name>
</gene>
<reference evidence="2 3" key="1">
    <citation type="submission" date="2021-06" db="EMBL/GenBank/DDBJ databases">
        <title>Caerostris extrusa draft genome.</title>
        <authorList>
            <person name="Kono N."/>
            <person name="Arakawa K."/>
        </authorList>
    </citation>
    <scope>NUCLEOTIDE SEQUENCE [LARGE SCALE GENOMIC DNA]</scope>
</reference>
<organism evidence="2 3">
    <name type="scientific">Caerostris extrusa</name>
    <name type="common">Bark spider</name>
    <name type="synonym">Caerostris bankana</name>
    <dbReference type="NCBI Taxonomy" id="172846"/>
    <lineage>
        <taxon>Eukaryota</taxon>
        <taxon>Metazoa</taxon>
        <taxon>Ecdysozoa</taxon>
        <taxon>Arthropoda</taxon>
        <taxon>Chelicerata</taxon>
        <taxon>Arachnida</taxon>
        <taxon>Araneae</taxon>
        <taxon>Araneomorphae</taxon>
        <taxon>Entelegynae</taxon>
        <taxon>Araneoidea</taxon>
        <taxon>Araneidae</taxon>
        <taxon>Caerostris</taxon>
    </lineage>
</organism>
<proteinExistence type="predicted"/>
<dbReference type="AlphaFoldDB" id="A0AAV4SXR6"/>
<dbReference type="EMBL" id="BPLR01010244">
    <property type="protein sequence ID" value="GIY37971.1"/>
    <property type="molecule type" value="Genomic_DNA"/>
</dbReference>
<evidence type="ECO:0000313" key="3">
    <source>
        <dbReference type="Proteomes" id="UP001054945"/>
    </source>
</evidence>
<keyword evidence="3" id="KW-1185">Reference proteome</keyword>
<accession>A0AAV4SXR6</accession>
<feature type="compositionally biased region" description="Polar residues" evidence="1">
    <location>
        <begin position="9"/>
        <end position="25"/>
    </location>
</feature>
<dbReference type="Proteomes" id="UP001054945">
    <property type="component" value="Unassembled WGS sequence"/>
</dbReference>
<protein>
    <submittedName>
        <fullName evidence="2">Uncharacterized protein</fullName>
    </submittedName>
</protein>
<name>A0AAV4SXR6_CAEEX</name>